<evidence type="ECO:0000256" key="1">
    <source>
        <dbReference type="ARBA" id="ARBA00004418"/>
    </source>
</evidence>
<dbReference type="PROSITE" id="PS51318">
    <property type="entry name" value="TAT"/>
    <property type="match status" value="1"/>
</dbReference>
<dbReference type="EMBL" id="JACHWR010000001">
    <property type="protein sequence ID" value="MBB3040516.1"/>
    <property type="molecule type" value="Genomic_DNA"/>
</dbReference>
<evidence type="ECO:0000256" key="3">
    <source>
        <dbReference type="ARBA" id="ARBA00022729"/>
    </source>
</evidence>
<accession>A0A7W4Z085</accession>
<keyword evidence="3" id="KW-0732">Signal</keyword>
<keyword evidence="4" id="KW-0574">Periplasm</keyword>
<dbReference type="Pfam" id="PF13416">
    <property type="entry name" value="SBP_bac_8"/>
    <property type="match status" value="1"/>
</dbReference>
<dbReference type="PRINTS" id="PR00909">
    <property type="entry name" value="SPERMDNBNDNG"/>
</dbReference>
<proteinExistence type="predicted"/>
<evidence type="ECO:0000256" key="4">
    <source>
        <dbReference type="ARBA" id="ARBA00022764"/>
    </source>
</evidence>
<dbReference type="GO" id="GO:0042597">
    <property type="term" value="C:periplasmic space"/>
    <property type="evidence" value="ECO:0007669"/>
    <property type="project" value="UniProtKB-SubCell"/>
</dbReference>
<dbReference type="Proteomes" id="UP000589626">
    <property type="component" value="Unassembled WGS sequence"/>
</dbReference>
<organism evidence="5 6">
    <name type="scientific">Nocardioides soli</name>
    <dbReference type="NCBI Taxonomy" id="1036020"/>
    <lineage>
        <taxon>Bacteria</taxon>
        <taxon>Bacillati</taxon>
        <taxon>Actinomycetota</taxon>
        <taxon>Actinomycetes</taxon>
        <taxon>Propionibacteriales</taxon>
        <taxon>Nocardioidaceae</taxon>
        <taxon>Nocardioides</taxon>
    </lineage>
</organism>
<dbReference type="GO" id="GO:0019808">
    <property type="term" value="F:polyamine binding"/>
    <property type="evidence" value="ECO:0007669"/>
    <property type="project" value="InterPro"/>
</dbReference>
<evidence type="ECO:0000256" key="2">
    <source>
        <dbReference type="ARBA" id="ARBA00022448"/>
    </source>
</evidence>
<dbReference type="PANTHER" id="PTHR30222:SF17">
    <property type="entry name" value="SPERMIDINE_PUTRESCINE-BINDING PERIPLASMIC PROTEIN"/>
    <property type="match status" value="1"/>
</dbReference>
<dbReference type="RefSeq" id="WP_246389910.1">
    <property type="nucleotide sequence ID" value="NZ_JACHWR010000001.1"/>
</dbReference>
<dbReference type="PANTHER" id="PTHR30222">
    <property type="entry name" value="SPERMIDINE/PUTRESCINE-BINDING PERIPLASMIC PROTEIN"/>
    <property type="match status" value="1"/>
</dbReference>
<name>A0A7W4Z085_9ACTN</name>
<dbReference type="InterPro" id="IPR001188">
    <property type="entry name" value="Sperm_putr-bd"/>
</dbReference>
<protein>
    <submittedName>
        <fullName evidence="5">Spermidine/putrescine transport system substrate-binding protein</fullName>
    </submittedName>
</protein>
<dbReference type="AlphaFoldDB" id="A0A7W4Z085"/>
<keyword evidence="2" id="KW-0813">Transport</keyword>
<comment type="caution">
    <text evidence="5">The sequence shown here is derived from an EMBL/GenBank/DDBJ whole genome shotgun (WGS) entry which is preliminary data.</text>
</comment>
<sequence>MAEEHPRATGRRGPGLTRRGLLKTGGGVAFAGLSIAALKLPMFSVDGAKQDPAKCRATDVSATSQELIVSNWPAYIDPRKKATSTVSVFQDRTGISVQYTDDINDNAEFFAKIKNQMGSCQPIDRDIIIMTDWMAARMVGLGWIQPLDPSGIPNVHKNLIQPLRNRQWDPDLDYHAPWQAGLTGIAYNAAKVPEVRSFEELITRSDLKGRMTLLSEMRDTMAFMLRVVGANPDKFTEAEWGQAIDRLSEVVASGQVRSFTGNEYIQDLAAGNIVACEAWSGDVIQAQFDNPDIKFVTPEEGLSLWADNMMVPNLAVHQANAEEWMNYYYEPEVAAKLVAWVNYICPVEGAREEMEKIDPSLVDNKLIFPDNNDLKDSFDFMPLSDQQSQQYEGEFNDVIAG</sequence>
<evidence type="ECO:0000313" key="6">
    <source>
        <dbReference type="Proteomes" id="UP000589626"/>
    </source>
</evidence>
<dbReference type="InterPro" id="IPR006059">
    <property type="entry name" value="SBP"/>
</dbReference>
<reference evidence="5 6" key="1">
    <citation type="submission" date="2020-08" db="EMBL/GenBank/DDBJ databases">
        <title>Sequencing the genomes of 1000 actinobacteria strains.</title>
        <authorList>
            <person name="Klenk H.-P."/>
        </authorList>
    </citation>
    <scope>NUCLEOTIDE SEQUENCE [LARGE SCALE GENOMIC DNA]</scope>
    <source>
        <strain evidence="5 6">DSM 105498</strain>
    </source>
</reference>
<dbReference type="Gene3D" id="3.40.190.10">
    <property type="entry name" value="Periplasmic binding protein-like II"/>
    <property type="match status" value="2"/>
</dbReference>
<keyword evidence="6" id="KW-1185">Reference proteome</keyword>
<dbReference type="InterPro" id="IPR006311">
    <property type="entry name" value="TAT_signal"/>
</dbReference>
<dbReference type="CDD" id="cd13590">
    <property type="entry name" value="PBP2_PotD_PotF_like"/>
    <property type="match status" value="1"/>
</dbReference>
<comment type="subcellular location">
    <subcellularLocation>
        <location evidence="1">Periplasm</location>
    </subcellularLocation>
</comment>
<gene>
    <name evidence="5" type="ORF">FHU40_000317</name>
</gene>
<dbReference type="GO" id="GO:0015846">
    <property type="term" value="P:polyamine transport"/>
    <property type="evidence" value="ECO:0007669"/>
    <property type="project" value="InterPro"/>
</dbReference>
<dbReference type="SUPFAM" id="SSF53850">
    <property type="entry name" value="Periplasmic binding protein-like II"/>
    <property type="match status" value="1"/>
</dbReference>
<evidence type="ECO:0000313" key="5">
    <source>
        <dbReference type="EMBL" id="MBB3040516.1"/>
    </source>
</evidence>